<reference evidence="1 2" key="1">
    <citation type="journal article" date="2016" name="Nat. Commun.">
        <title>Genomes of cryptic chimpanzee Plasmodium species reveal key evolutionary events leading to human malaria.</title>
        <authorList>
            <person name="Sundararaman S.A."/>
            <person name="Plenderleith L.J."/>
            <person name="Liu W."/>
            <person name="Loy D.E."/>
            <person name="Learn G.H."/>
            <person name="Li Y."/>
            <person name="Shaw K.S."/>
            <person name="Ayouba A."/>
            <person name="Peeters M."/>
            <person name="Speede S."/>
            <person name="Shaw G.M."/>
            <person name="Bushman F.D."/>
            <person name="Brisson D."/>
            <person name="Rayner J.C."/>
            <person name="Sharp P.M."/>
            <person name="Hahn B.H."/>
        </authorList>
    </citation>
    <scope>NUCLEOTIDE SEQUENCE [LARGE SCALE GENOMIC DNA]</scope>
    <source>
        <strain evidence="1 2">SY57</strain>
    </source>
</reference>
<dbReference type="VEuPathDB" id="PlasmoDB:PRG01_0402300"/>
<sequence>MEFIVQFDDKNDVVNYNTIDTERFRKVFEVYVEDQIDELDTKTSEYLNKECRHFNYFIDDMKDEFLTTTSISLSPELRKQLWESEVDKNLPNLMARSTHNKCLRTEHNYDKKYRDVIKILEDYCEDR</sequence>
<evidence type="ECO:0000313" key="1">
    <source>
        <dbReference type="EMBL" id="KYN93539.1"/>
    </source>
</evidence>
<name>A0A151L3N3_PLARE</name>
<accession>A0A151L3N3</accession>
<dbReference type="Proteomes" id="UP000076359">
    <property type="component" value="Unassembled WGS sequence"/>
</dbReference>
<dbReference type="EMBL" id="LVLA01000073">
    <property type="protein sequence ID" value="KYN93539.1"/>
    <property type="molecule type" value="Genomic_DNA"/>
</dbReference>
<feature type="non-terminal residue" evidence="1">
    <location>
        <position position="127"/>
    </location>
</feature>
<dbReference type="GeneID" id="24528298"/>
<dbReference type="RefSeq" id="XP_019969852.1">
    <property type="nucleotide sequence ID" value="XM_020114140.1"/>
</dbReference>
<evidence type="ECO:0000313" key="2">
    <source>
        <dbReference type="Proteomes" id="UP000076359"/>
    </source>
</evidence>
<dbReference type="KEGG" id="prei:PRSY57_0004100A"/>
<dbReference type="VEuPathDB" id="PlasmoDB:PRCDC_0005300"/>
<proteinExistence type="predicted"/>
<gene>
    <name evidence="1" type="ORF">PRSY57_0004100A</name>
</gene>
<dbReference type="AlphaFoldDB" id="A0A151L3N3"/>
<protein>
    <submittedName>
        <fullName evidence="1">Surface-associated interspersed protein 4.1 (SURFIN 4.1)</fullName>
    </submittedName>
</protein>
<organism evidence="1 2">
    <name type="scientific">Plasmodium reichenowi</name>
    <dbReference type="NCBI Taxonomy" id="5854"/>
    <lineage>
        <taxon>Eukaryota</taxon>
        <taxon>Sar</taxon>
        <taxon>Alveolata</taxon>
        <taxon>Apicomplexa</taxon>
        <taxon>Aconoidasida</taxon>
        <taxon>Haemosporida</taxon>
        <taxon>Plasmodiidae</taxon>
        <taxon>Plasmodium</taxon>
        <taxon>Plasmodium (Laverania)</taxon>
    </lineage>
</organism>
<comment type="caution">
    <text evidence="1">The sequence shown here is derived from an EMBL/GenBank/DDBJ whole genome shotgun (WGS) entry which is preliminary data.</text>
</comment>